<protein>
    <submittedName>
        <fullName evidence="1">Uncharacterized protein</fullName>
    </submittedName>
</protein>
<name>B7S8L4_9HYME</name>
<evidence type="ECO:0000313" key="1">
    <source>
        <dbReference type="EMBL" id="ACE75239.1"/>
    </source>
</evidence>
<gene>
    <name evidence="1" type="ORF">GFP_L2_0130</name>
</gene>
<accession>B7S8L4</accession>
<reference evidence="1" key="1">
    <citation type="submission" date="2007-06" db="EMBL/GenBank/DDBJ databases">
        <title>Bracovirus Evolution: Comparative Genomics of Multiple Viral and Proviral Genomes.</title>
        <authorList>
            <person name="Desjardins C.A."/>
            <person name="Gundersen-Rindal D.E."/>
            <person name="Hostetler J.B."/>
            <person name="Tallon L.J."/>
            <person name="Utterback T.R."/>
            <person name="Fuester R.W."/>
            <person name="Schatz M.C."/>
            <person name="Pedroni M.J."/>
            <person name="Fadrosh D.W."/>
            <person name="Haas B.J."/>
            <person name="Toms B.S."/>
            <person name="Chen D."/>
            <person name="Nene V."/>
        </authorList>
    </citation>
    <scope>NUCLEOTIDE SEQUENCE</scope>
</reference>
<sequence length="94" mass="11040">MSITIHRDFCFVPRHWLGFTIDILEVLLCKVIKNQSQSREESAICSLRIEGVSARLRYYNGHAWMQRVEDDNEVPDITEYYALFIPCAHCTEFV</sequence>
<organism evidence="1">
    <name type="scientific">Glyptapanteles flavicoxis</name>
    <dbReference type="NCBI Taxonomy" id="463051"/>
    <lineage>
        <taxon>Eukaryota</taxon>
        <taxon>Metazoa</taxon>
        <taxon>Ecdysozoa</taxon>
        <taxon>Arthropoda</taxon>
        <taxon>Hexapoda</taxon>
        <taxon>Insecta</taxon>
        <taxon>Pterygota</taxon>
        <taxon>Neoptera</taxon>
        <taxon>Endopterygota</taxon>
        <taxon>Hymenoptera</taxon>
        <taxon>Apocrita</taxon>
        <taxon>Ichneumonoidea</taxon>
        <taxon>Braconidae</taxon>
        <taxon>Microgastrinae</taxon>
        <taxon>Glyptapanteles</taxon>
    </lineage>
</organism>
<dbReference type="AlphaFoldDB" id="B7S8L4"/>
<proteinExistence type="predicted"/>
<dbReference type="EMBL" id="EF710648">
    <property type="protein sequence ID" value="ACE75239.1"/>
    <property type="molecule type" value="Genomic_DNA"/>
</dbReference>